<feature type="domain" description="WD-like" evidence="2">
    <location>
        <begin position="74"/>
        <end position="275"/>
    </location>
</feature>
<protein>
    <recommendedName>
        <fullName evidence="2">WD-like domain-containing protein</fullName>
    </recommendedName>
</protein>
<reference evidence="3 4" key="1">
    <citation type="journal article" date="2018" name="PLoS Genet.">
        <title>Repeat elements organise 3D genome structure and mediate transcription in the filamentous fungus Epichloe festucae.</title>
        <authorList>
            <person name="Winter D.J."/>
            <person name="Ganley A.R.D."/>
            <person name="Young C.A."/>
            <person name="Liachko I."/>
            <person name="Schardl C.L."/>
            <person name="Dupont P.Y."/>
            <person name="Berry D."/>
            <person name="Ram A."/>
            <person name="Scott B."/>
            <person name="Cox M.P."/>
        </authorList>
    </citation>
    <scope>NUCLEOTIDE SEQUENCE [LARGE SCALE GENOMIC DNA]</scope>
    <source>
        <strain evidence="3 4">Fl1</strain>
    </source>
</reference>
<dbReference type="Pfam" id="PF20493">
    <property type="entry name" value="WD-like_fungi"/>
    <property type="match status" value="1"/>
</dbReference>
<proteinExistence type="predicted"/>
<keyword evidence="1" id="KW-0732">Signal</keyword>
<evidence type="ECO:0000313" key="4">
    <source>
        <dbReference type="Proteomes" id="UP000594364"/>
    </source>
</evidence>
<feature type="chain" id="PRO_5034858380" description="WD-like domain-containing protein" evidence="1">
    <location>
        <begin position="20"/>
        <end position="280"/>
    </location>
</feature>
<dbReference type="InterPro" id="IPR046925">
    <property type="entry name" value="WD-like_fungi"/>
</dbReference>
<gene>
    <name evidence="3" type="ORF">C2857_003782</name>
</gene>
<evidence type="ECO:0000256" key="1">
    <source>
        <dbReference type="SAM" id="SignalP"/>
    </source>
</evidence>
<organism evidence="3 4">
    <name type="scientific">Epichloe festucae (strain Fl1)</name>
    <dbReference type="NCBI Taxonomy" id="877507"/>
    <lineage>
        <taxon>Eukaryota</taxon>
        <taxon>Fungi</taxon>
        <taxon>Dikarya</taxon>
        <taxon>Ascomycota</taxon>
        <taxon>Pezizomycotina</taxon>
        <taxon>Sordariomycetes</taxon>
        <taxon>Hypocreomycetidae</taxon>
        <taxon>Hypocreales</taxon>
        <taxon>Clavicipitaceae</taxon>
        <taxon>Epichloe</taxon>
    </lineage>
</organism>
<sequence length="280" mass="30093">MHLSSSISLGLWALGSMAAASNKLDAHAAHARAVQALVSDGSLGMQDESAAQVWFKASGLAPEHLPRIQEDVSLYTHDRGESLKAIADLGAAAAKAGAWGDVVYLFNVFSMNAHAEHAKVTSPQMRELLLAAVTKADGSGVDPVLIKRYAKTSSSPALAEAFKALGTNTVTLISRDVQPTCEKDFQVDMADCQTLMAQIEDKNSHPAYSEINCYKTCCMSFFGRPRPAFRKIHLLPAYYSCVDHCGDGGQMSCKVHQDLPGNPVTAVCFGMRSQCERLSL</sequence>
<keyword evidence="4" id="KW-1185">Reference proteome</keyword>
<dbReference type="EMBL" id="CP031389">
    <property type="protein sequence ID" value="QPH11857.1"/>
    <property type="molecule type" value="Genomic_DNA"/>
</dbReference>
<dbReference type="AlphaFoldDB" id="A0A7U3SMW5"/>
<accession>A0A7U3SMW5</accession>
<feature type="signal peptide" evidence="1">
    <location>
        <begin position="1"/>
        <end position="19"/>
    </location>
</feature>
<evidence type="ECO:0000313" key="3">
    <source>
        <dbReference type="EMBL" id="QPH11857.1"/>
    </source>
</evidence>
<dbReference type="Proteomes" id="UP000594364">
    <property type="component" value="Chromosome 5"/>
</dbReference>
<name>A0A7U3SMW5_EPIFF</name>
<evidence type="ECO:0000259" key="2">
    <source>
        <dbReference type="Pfam" id="PF20493"/>
    </source>
</evidence>